<evidence type="ECO:0000313" key="3">
    <source>
        <dbReference type="EMBL" id="BES81245.1"/>
    </source>
</evidence>
<feature type="transmembrane region" description="Helical" evidence="2">
    <location>
        <begin position="283"/>
        <end position="302"/>
    </location>
</feature>
<organism evidence="3 4">
    <name type="scientific">Pyrodictium abyssi</name>
    <dbReference type="NCBI Taxonomy" id="54256"/>
    <lineage>
        <taxon>Archaea</taxon>
        <taxon>Thermoproteota</taxon>
        <taxon>Thermoprotei</taxon>
        <taxon>Desulfurococcales</taxon>
        <taxon>Pyrodictiaceae</taxon>
        <taxon>Pyrodictium</taxon>
    </lineage>
</organism>
<feature type="transmembrane region" description="Helical" evidence="2">
    <location>
        <begin position="592"/>
        <end position="610"/>
    </location>
</feature>
<gene>
    <name evidence="3" type="ORF">PABY_08120</name>
</gene>
<feature type="region of interest" description="Disordered" evidence="1">
    <location>
        <begin position="549"/>
        <end position="581"/>
    </location>
</feature>
<feature type="transmembrane region" description="Helical" evidence="2">
    <location>
        <begin position="257"/>
        <end position="276"/>
    </location>
</feature>
<keyword evidence="2" id="KW-0472">Membrane</keyword>
<evidence type="ECO:0000313" key="4">
    <source>
        <dbReference type="Proteomes" id="UP001341135"/>
    </source>
</evidence>
<proteinExistence type="predicted"/>
<dbReference type="GeneID" id="89288834"/>
<reference evidence="3 4" key="1">
    <citation type="submission" date="2023-09" db="EMBL/GenBank/DDBJ databases">
        <title>Pyrofollis japonicus gen. nov. sp. nov., a novel member of the family Pyrodictiaceae isolated from the Iheya North hydrothermal field.</title>
        <authorList>
            <person name="Miyazaki U."/>
            <person name="Sanari M."/>
            <person name="Tame A."/>
            <person name="Kitajima M."/>
            <person name="Okamoto A."/>
            <person name="Sawayama S."/>
            <person name="Miyazaki J."/>
            <person name="Takai K."/>
            <person name="Nakagawa S."/>
        </authorList>
    </citation>
    <scope>NUCLEOTIDE SEQUENCE [LARGE SCALE GENOMIC DNA]</scope>
    <source>
        <strain evidence="3 4">AV2</strain>
    </source>
</reference>
<protein>
    <submittedName>
        <fullName evidence="3">Uncharacterized protein</fullName>
    </submittedName>
</protein>
<keyword evidence="2" id="KW-0812">Transmembrane</keyword>
<keyword evidence="4" id="KW-1185">Reference proteome</keyword>
<dbReference type="EMBL" id="AP028907">
    <property type="protein sequence ID" value="BES81245.1"/>
    <property type="molecule type" value="Genomic_DNA"/>
</dbReference>
<dbReference type="Proteomes" id="UP001341135">
    <property type="component" value="Chromosome"/>
</dbReference>
<dbReference type="RefSeq" id="WP_338252175.1">
    <property type="nucleotide sequence ID" value="NZ_AP028907.1"/>
</dbReference>
<evidence type="ECO:0000256" key="1">
    <source>
        <dbReference type="SAM" id="MobiDB-lite"/>
    </source>
</evidence>
<accession>A0ABN6ZS06</accession>
<evidence type="ECO:0000256" key="2">
    <source>
        <dbReference type="SAM" id="Phobius"/>
    </source>
</evidence>
<keyword evidence="2" id="KW-1133">Transmembrane helix</keyword>
<name>A0ABN6ZS06_9CREN</name>
<sequence>MNRHRLLPALGLLALLLIAGIASAEQEMLRADLDKTLFFWTQKDYVRFCRDRSGNPSYTDKAILFVDDELPASRIASIQLDLQNYVQRYVKVDFDQYAGNEYLVIQSSSYDLDWADKYSGIPLLVHIVTEDGETIRVPAFMGMPEFNTAGHWWYGWRVGEIQLVVHLPVDPSRIAALVVYPDDREGVVNSNDCVGYWQLMVGFAPEDAIVNPNVNVTVKPDIKVQGDSKPVVITQTVREEHMAGRENPGDGDAKLKYALAGAVGGAMLVGIILVAVNGRGRKHAIVFLALGAALALAAHAHAATIDASNAQDLQHLIVYSNATITISANETGIVVSNQDNATALVVLNPLFGYVLRGLHGAYPVLVNTTDYSVVLVIANETSLDAVGMRRGDGAALGLLVPANSSAVVESIDYDADSSGVPVGVEGLSSISPPPDYKLAGDRSGSDTEHWTWTMPVSGTLWLAFNPGEGRKSDGSTDYPFFGEIRFVDPNGRGLGYMFCHVHECQPGKYQILTYVAGPGEVKFDVFRDSSVTTVTMGWRLVWAYKADSGDSNSPPVDGGGDVQPAPNPNPTQTAQPDTPKAEINMDSETTKYAVAGAAAIVFLAIVVLATRR</sequence>